<organism evidence="2 3">
    <name type="scientific">Linum tenue</name>
    <dbReference type="NCBI Taxonomy" id="586396"/>
    <lineage>
        <taxon>Eukaryota</taxon>
        <taxon>Viridiplantae</taxon>
        <taxon>Streptophyta</taxon>
        <taxon>Embryophyta</taxon>
        <taxon>Tracheophyta</taxon>
        <taxon>Spermatophyta</taxon>
        <taxon>Magnoliopsida</taxon>
        <taxon>eudicotyledons</taxon>
        <taxon>Gunneridae</taxon>
        <taxon>Pentapetalae</taxon>
        <taxon>rosids</taxon>
        <taxon>fabids</taxon>
        <taxon>Malpighiales</taxon>
        <taxon>Linaceae</taxon>
        <taxon>Linum</taxon>
    </lineage>
</organism>
<gene>
    <name evidence="2" type="ORF">LITE_LOCUS10644</name>
</gene>
<feature type="domain" description="F-box" evidence="1">
    <location>
        <begin position="51"/>
        <end position="93"/>
    </location>
</feature>
<dbReference type="Proteomes" id="UP001154282">
    <property type="component" value="Unassembled WGS sequence"/>
</dbReference>
<dbReference type="Pfam" id="PF00646">
    <property type="entry name" value="F-box"/>
    <property type="match status" value="1"/>
</dbReference>
<dbReference type="AlphaFoldDB" id="A0AAV0ISR7"/>
<evidence type="ECO:0000259" key="1">
    <source>
        <dbReference type="Pfam" id="PF00646"/>
    </source>
</evidence>
<sequence length="470" mass="54545">MSAGESYRSAKKRRRLVVGDALAAAAGTSTEFHRPPTKKLRIRFKGPEHAISRLGNDLIEEILIRLPNPRSASRCKPVCRRWNSMISSPSFNRRFVSHHQSKNREPPLLLPSDDPLSSSMLSFLPVPGEFRSKFIVWDSFKDLLLCGFKDWGRSTYFEMGRLFFLCNPFTEQWVALPLAPERITRRYRTAEVRLVCEEVGNSNTSLDMGDGQAFVYSSDYRFRVLLAYEALSMTLCDFELYVFCSKSRRWSRRKNLRLQTDAASSNGKLYWKCQQEICSSDPSRRNMRPITIDEMEFMEFSYGSSLRFSHLSSSDGGLYIIQLEPKLSDQQQHGNWVPPSDRDVFRVWKWEEGSMKWTMCYEALLGTMKRNSGSEVEDLEVVSVLAQHPNKPEIFFLKCYRKPRSVVFSCNFRTRKIELLSDRIPYKAFKRWIAFQPRTTCFATSIPSYGKLLDMYNGRVHGLVQKRKST</sequence>
<name>A0AAV0ISR7_9ROSI</name>
<evidence type="ECO:0000313" key="3">
    <source>
        <dbReference type="Proteomes" id="UP001154282"/>
    </source>
</evidence>
<dbReference type="EMBL" id="CAMGYJ010000004">
    <property type="protein sequence ID" value="CAI0400174.1"/>
    <property type="molecule type" value="Genomic_DNA"/>
</dbReference>
<comment type="caution">
    <text evidence="2">The sequence shown here is derived from an EMBL/GenBank/DDBJ whole genome shotgun (WGS) entry which is preliminary data.</text>
</comment>
<proteinExistence type="predicted"/>
<keyword evidence="3" id="KW-1185">Reference proteome</keyword>
<dbReference type="InterPro" id="IPR050796">
    <property type="entry name" value="SCF_F-box_component"/>
</dbReference>
<dbReference type="InterPro" id="IPR036047">
    <property type="entry name" value="F-box-like_dom_sf"/>
</dbReference>
<dbReference type="InterPro" id="IPR001810">
    <property type="entry name" value="F-box_dom"/>
</dbReference>
<evidence type="ECO:0000313" key="2">
    <source>
        <dbReference type="EMBL" id="CAI0400174.1"/>
    </source>
</evidence>
<protein>
    <recommendedName>
        <fullName evidence="1">F-box domain-containing protein</fullName>
    </recommendedName>
</protein>
<accession>A0AAV0ISR7</accession>
<dbReference type="CDD" id="cd22157">
    <property type="entry name" value="F-box_AtFBW1-like"/>
    <property type="match status" value="1"/>
</dbReference>
<dbReference type="SUPFAM" id="SSF81383">
    <property type="entry name" value="F-box domain"/>
    <property type="match status" value="1"/>
</dbReference>
<reference evidence="2" key="1">
    <citation type="submission" date="2022-08" db="EMBL/GenBank/DDBJ databases">
        <authorList>
            <person name="Gutierrez-Valencia J."/>
        </authorList>
    </citation>
    <scope>NUCLEOTIDE SEQUENCE</scope>
</reference>
<dbReference type="PANTHER" id="PTHR31672">
    <property type="entry name" value="BNACNNG10540D PROTEIN"/>
    <property type="match status" value="1"/>
</dbReference>
<dbReference type="Gene3D" id="1.20.1280.50">
    <property type="match status" value="1"/>
</dbReference>